<keyword evidence="2" id="KW-1185">Reference proteome</keyword>
<evidence type="ECO:0000313" key="1">
    <source>
        <dbReference type="EMBL" id="MBL0370540.1"/>
    </source>
</evidence>
<evidence type="ECO:0000313" key="2">
    <source>
        <dbReference type="Proteomes" id="UP000633219"/>
    </source>
</evidence>
<accession>A0A936YI16</accession>
<sequence length="62" mass="6775">MMAAEDITAQAQQTGTASADVARLPEYDTRSLFDGAREIVIHHAGAAYRMKITKQGKLILNK</sequence>
<dbReference type="AlphaFoldDB" id="A0A936YI16"/>
<proteinExistence type="predicted"/>
<dbReference type="Pfam" id="PF10636">
    <property type="entry name" value="hemP"/>
    <property type="match status" value="1"/>
</dbReference>
<protein>
    <submittedName>
        <fullName evidence="1">Hemin uptake protein HemP</fullName>
    </submittedName>
</protein>
<dbReference type="Gene3D" id="2.10.70.10">
    <property type="entry name" value="Complement Module, domain 1"/>
    <property type="match status" value="1"/>
</dbReference>
<organism evidence="1 2">
    <name type="scientific">Rhizobium setariae</name>
    <dbReference type="NCBI Taxonomy" id="2801340"/>
    <lineage>
        <taxon>Bacteria</taxon>
        <taxon>Pseudomonadati</taxon>
        <taxon>Pseudomonadota</taxon>
        <taxon>Alphaproteobacteria</taxon>
        <taxon>Hyphomicrobiales</taxon>
        <taxon>Rhizobiaceae</taxon>
        <taxon>Rhizobium/Agrobacterium group</taxon>
        <taxon>Rhizobium</taxon>
    </lineage>
</organism>
<reference evidence="1" key="1">
    <citation type="submission" date="2021-01" db="EMBL/GenBank/DDBJ databases">
        <title>Rhizobium sp. strain KVB221 16S ribosomal RNA gene Genome sequencing and assembly.</title>
        <authorList>
            <person name="Kang M."/>
        </authorList>
    </citation>
    <scope>NUCLEOTIDE SEQUENCE</scope>
    <source>
        <strain evidence="1">KVB221</strain>
    </source>
</reference>
<dbReference type="Proteomes" id="UP000633219">
    <property type="component" value="Unassembled WGS sequence"/>
</dbReference>
<dbReference type="RefSeq" id="WP_201651812.1">
    <property type="nucleotide sequence ID" value="NZ_JAEQNC010000001.1"/>
</dbReference>
<name>A0A936YI16_9HYPH</name>
<dbReference type="EMBL" id="JAEQNC010000001">
    <property type="protein sequence ID" value="MBL0370540.1"/>
    <property type="molecule type" value="Genomic_DNA"/>
</dbReference>
<gene>
    <name evidence="1" type="ORF">JJB09_00735</name>
</gene>
<dbReference type="InterPro" id="IPR019600">
    <property type="entry name" value="Hemin_uptake_protein_HemP"/>
</dbReference>
<comment type="caution">
    <text evidence="1">The sequence shown here is derived from an EMBL/GenBank/DDBJ whole genome shotgun (WGS) entry which is preliminary data.</text>
</comment>